<evidence type="ECO:0000256" key="4">
    <source>
        <dbReference type="ARBA" id="ARBA00023136"/>
    </source>
</evidence>
<evidence type="ECO:0000313" key="7">
    <source>
        <dbReference type="Proteomes" id="UP000298390"/>
    </source>
</evidence>
<gene>
    <name evidence="6" type="ORF">EVJ58_g11011</name>
</gene>
<dbReference type="STRING" id="34475.A0A4Y9XPU6"/>
<evidence type="ECO:0008006" key="8">
    <source>
        <dbReference type="Google" id="ProtNLM"/>
    </source>
</evidence>
<keyword evidence="3 5" id="KW-1133">Transmembrane helix</keyword>
<dbReference type="InterPro" id="IPR018499">
    <property type="entry name" value="Tetraspanin/Peripherin"/>
</dbReference>
<comment type="caution">
    <text evidence="6">The sequence shown here is derived from an EMBL/GenBank/DDBJ whole genome shotgun (WGS) entry which is preliminary data.</text>
</comment>
<name>A0A4Y9XPU6_9APHY</name>
<dbReference type="Pfam" id="PF00335">
    <property type="entry name" value="Tetraspanin"/>
    <property type="match status" value="1"/>
</dbReference>
<proteinExistence type="predicted"/>
<accession>A0A4Y9XPU6</accession>
<keyword evidence="4 5" id="KW-0472">Membrane</keyword>
<feature type="transmembrane region" description="Helical" evidence="5">
    <location>
        <begin position="90"/>
        <end position="113"/>
    </location>
</feature>
<feature type="transmembrane region" description="Helical" evidence="5">
    <location>
        <begin position="120"/>
        <end position="142"/>
    </location>
</feature>
<dbReference type="Proteomes" id="UP000298390">
    <property type="component" value="Unassembled WGS sequence"/>
</dbReference>
<evidence type="ECO:0000256" key="1">
    <source>
        <dbReference type="ARBA" id="ARBA00004141"/>
    </source>
</evidence>
<protein>
    <recommendedName>
        <fullName evidence="8">Tetraspanin Tsp2</fullName>
    </recommendedName>
</protein>
<evidence type="ECO:0000256" key="5">
    <source>
        <dbReference type="SAM" id="Phobius"/>
    </source>
</evidence>
<dbReference type="AlphaFoldDB" id="A0A4Y9XPU6"/>
<sequence length="328" mass="36366">MKFPRPRSVKSLTLRGRGGGGGASLAATMLEEGEGLGIGRVDRWSLHKWCLLLSVSTLLVYGLAGLVCAVLTWFRTYEQAGVMVVADNDILVLITLASSILLLCFLVGISGAILNSRPILAVYAVLLWPAFLSIVIIGYTAYKRDAFALDRKLNLAWSQWYTPLGRLILQDSLRCCGYYDALHEATASSQCYPRTPLPGCKAKLYRYERENLATIWSAAFALVPVHIINIFVSLLCSNHTTRTFGKGIMPKRYWLSNADLCADAERLNGAFAETRPVARPGPARPALSTVFREDREENEPLLVEEWDCLTTTREGSVGLGLDRELRHR</sequence>
<keyword evidence="2 5" id="KW-0812">Transmembrane</keyword>
<dbReference type="GO" id="GO:0016020">
    <property type="term" value="C:membrane"/>
    <property type="evidence" value="ECO:0007669"/>
    <property type="project" value="UniProtKB-SubCell"/>
</dbReference>
<evidence type="ECO:0000256" key="3">
    <source>
        <dbReference type="ARBA" id="ARBA00022989"/>
    </source>
</evidence>
<dbReference type="EMBL" id="SEKV01001465">
    <property type="protein sequence ID" value="TFY50529.1"/>
    <property type="molecule type" value="Genomic_DNA"/>
</dbReference>
<reference evidence="6 7" key="1">
    <citation type="submission" date="2019-01" db="EMBL/GenBank/DDBJ databases">
        <title>Genome sequencing of the rare red list fungi Fomitopsis rosea.</title>
        <authorList>
            <person name="Buettner E."/>
            <person name="Kellner H."/>
        </authorList>
    </citation>
    <scope>NUCLEOTIDE SEQUENCE [LARGE SCALE GENOMIC DNA]</scope>
    <source>
        <strain evidence="6 7">DSM 105464</strain>
    </source>
</reference>
<comment type="subcellular location">
    <subcellularLocation>
        <location evidence="1">Membrane</location>
        <topology evidence="1">Multi-pass membrane protein</topology>
    </subcellularLocation>
</comment>
<evidence type="ECO:0000313" key="6">
    <source>
        <dbReference type="EMBL" id="TFY50529.1"/>
    </source>
</evidence>
<feature type="transmembrane region" description="Helical" evidence="5">
    <location>
        <begin position="213"/>
        <end position="236"/>
    </location>
</feature>
<evidence type="ECO:0000256" key="2">
    <source>
        <dbReference type="ARBA" id="ARBA00022692"/>
    </source>
</evidence>
<feature type="transmembrane region" description="Helical" evidence="5">
    <location>
        <begin position="49"/>
        <end position="74"/>
    </location>
</feature>
<organism evidence="6 7">
    <name type="scientific">Rhodofomes roseus</name>
    <dbReference type="NCBI Taxonomy" id="34475"/>
    <lineage>
        <taxon>Eukaryota</taxon>
        <taxon>Fungi</taxon>
        <taxon>Dikarya</taxon>
        <taxon>Basidiomycota</taxon>
        <taxon>Agaricomycotina</taxon>
        <taxon>Agaricomycetes</taxon>
        <taxon>Polyporales</taxon>
        <taxon>Rhodofomes</taxon>
    </lineage>
</organism>